<proteinExistence type="predicted"/>
<accession>A0A914R8F9</accession>
<organism evidence="2 3">
    <name type="scientific">Parascaris equorum</name>
    <name type="common">Equine roundworm</name>
    <dbReference type="NCBI Taxonomy" id="6256"/>
    <lineage>
        <taxon>Eukaryota</taxon>
        <taxon>Metazoa</taxon>
        <taxon>Ecdysozoa</taxon>
        <taxon>Nematoda</taxon>
        <taxon>Chromadorea</taxon>
        <taxon>Rhabditida</taxon>
        <taxon>Spirurina</taxon>
        <taxon>Ascaridomorpha</taxon>
        <taxon>Ascaridoidea</taxon>
        <taxon>Ascarididae</taxon>
        <taxon>Parascaris</taxon>
    </lineage>
</organism>
<evidence type="ECO:0000313" key="2">
    <source>
        <dbReference type="Proteomes" id="UP000887564"/>
    </source>
</evidence>
<dbReference type="Proteomes" id="UP000887564">
    <property type="component" value="Unplaced"/>
</dbReference>
<dbReference type="AlphaFoldDB" id="A0A914R8F9"/>
<evidence type="ECO:0000313" key="3">
    <source>
        <dbReference type="WBParaSite" id="PEQ_0000254801-mRNA-1"/>
    </source>
</evidence>
<reference evidence="3" key="1">
    <citation type="submission" date="2022-11" db="UniProtKB">
        <authorList>
            <consortium name="WormBaseParasite"/>
        </authorList>
    </citation>
    <scope>IDENTIFICATION</scope>
</reference>
<feature type="region of interest" description="Disordered" evidence="1">
    <location>
        <begin position="406"/>
        <end position="426"/>
    </location>
</feature>
<protein>
    <submittedName>
        <fullName evidence="3">Mediator of RNA polymerase II transcription subunit 25</fullName>
    </submittedName>
</protein>
<keyword evidence="2" id="KW-1185">Reference proteome</keyword>
<feature type="compositionally biased region" description="Low complexity" evidence="1">
    <location>
        <begin position="415"/>
        <end position="426"/>
    </location>
</feature>
<dbReference type="WBParaSite" id="PEQ_0000254801-mRNA-1">
    <property type="protein sequence ID" value="PEQ_0000254801-mRNA-1"/>
    <property type="gene ID" value="PEQ_0000254801"/>
</dbReference>
<sequence>MDEPMVTVKAEPMEADESELSELTFKLNQYAVIEIVNERAMLIAISLYFHQMGTRPCVLVCTQLPVPPVHQAFFCTAWKVVAVMCGNEEFQSKALGDIISHLITYHFTGGPPSVGDYMIYPTPPSVDASQSQPFSPQNILLQSNSANTIYAPSAAPFMMQPFTTATNICHTLAPQLLPNTIHDVETCENLQEKLERLLSEKPVYGDVKKIEIALSGKFAGDIFKGEPLPLETSSTSELVLVKLLHDSSDLASTSMATPLCGSQPSNVVSASSASGFMGTGSGPMVSNGGGSGMMGMMMTSTNTAPMHSMIGGPPSMGMQSMNAQMNMAQLRTPGREWDGRGEGREERAHDVIAEPRLGMIQPGQTPPMMVGGPNSGAPMMHPQMQSQQQPFQQLSQFVNNTNFAGQQVHSGMNPQQQQQQMFQQQV</sequence>
<evidence type="ECO:0000256" key="1">
    <source>
        <dbReference type="SAM" id="MobiDB-lite"/>
    </source>
</evidence>
<name>A0A914R8F9_PAREQ</name>